<evidence type="ECO:0000256" key="8">
    <source>
        <dbReference type="ARBA" id="ARBA00022898"/>
    </source>
</evidence>
<evidence type="ECO:0000256" key="12">
    <source>
        <dbReference type="PIRSR" id="PIRSR604450-51"/>
    </source>
</evidence>
<evidence type="ECO:0000256" key="3">
    <source>
        <dbReference type="ARBA" id="ARBA00005517"/>
    </source>
</evidence>
<evidence type="ECO:0000256" key="1">
    <source>
        <dbReference type="ARBA" id="ARBA00001933"/>
    </source>
</evidence>
<dbReference type="FunFam" id="3.40.50.1100:FF:000022">
    <property type="entry name" value="Threonine synthase"/>
    <property type="match status" value="1"/>
</dbReference>
<dbReference type="InterPro" id="IPR036052">
    <property type="entry name" value="TrpB-like_PALP_sf"/>
</dbReference>
<comment type="cofactor">
    <cofactor evidence="1 12">
        <name>pyridoxal 5'-phosphate</name>
        <dbReference type="ChEBI" id="CHEBI:597326"/>
    </cofactor>
</comment>
<dbReference type="Gene3D" id="3.40.50.1100">
    <property type="match status" value="2"/>
</dbReference>
<dbReference type="InterPro" id="IPR001926">
    <property type="entry name" value="TrpB-like_PALP"/>
</dbReference>
<comment type="pathway">
    <text evidence="2">Amino-acid biosynthesis; L-threonine biosynthesis; L-threonine from L-aspartate: step 5/5.</text>
</comment>
<dbReference type="InterPro" id="IPR000634">
    <property type="entry name" value="Ser/Thr_deHydtase_PyrdxlP-BS"/>
</dbReference>
<evidence type="ECO:0000313" key="15">
    <source>
        <dbReference type="EMBL" id="BDD11378.1"/>
    </source>
</evidence>
<reference evidence="15 16" key="1">
    <citation type="submission" date="2021-12" db="EMBL/GenBank/DDBJ databases">
        <title>Genome sequencing of bacteria with rrn-lacking chromosome and rrn-plasmid.</title>
        <authorList>
            <person name="Anda M."/>
            <person name="Iwasaki W."/>
        </authorList>
    </citation>
    <scope>NUCLEOTIDE SEQUENCE [LARGE SCALE GENOMIC DNA]</scope>
    <source>
        <strain evidence="15 16">DSM 100852</strain>
    </source>
</reference>
<dbReference type="InterPro" id="IPR004450">
    <property type="entry name" value="Thr_synthase-like"/>
</dbReference>
<dbReference type="SUPFAM" id="SSF53686">
    <property type="entry name" value="Tryptophan synthase beta subunit-like PLP-dependent enzymes"/>
    <property type="match status" value="1"/>
</dbReference>
<evidence type="ECO:0000256" key="4">
    <source>
        <dbReference type="ARBA" id="ARBA00013028"/>
    </source>
</evidence>
<protein>
    <recommendedName>
        <fullName evidence="5 11">Threonine synthase</fullName>
        <ecNumber evidence="4 11">4.2.3.1</ecNumber>
    </recommendedName>
</protein>
<name>A0AAU9D5T6_9BACT</name>
<dbReference type="InterPro" id="IPR029144">
    <property type="entry name" value="Thr_synth_N"/>
</dbReference>
<dbReference type="GO" id="GO:0009088">
    <property type="term" value="P:threonine biosynthetic process"/>
    <property type="evidence" value="ECO:0007669"/>
    <property type="project" value="UniProtKB-UniRule"/>
</dbReference>
<dbReference type="Pfam" id="PF00291">
    <property type="entry name" value="PALP"/>
    <property type="match status" value="1"/>
</dbReference>
<evidence type="ECO:0000256" key="9">
    <source>
        <dbReference type="ARBA" id="ARBA00023239"/>
    </source>
</evidence>
<evidence type="ECO:0000256" key="5">
    <source>
        <dbReference type="ARBA" id="ARBA00018679"/>
    </source>
</evidence>
<dbReference type="PANTHER" id="PTHR42690">
    <property type="entry name" value="THREONINE SYNTHASE FAMILY MEMBER"/>
    <property type="match status" value="1"/>
</dbReference>
<evidence type="ECO:0000259" key="13">
    <source>
        <dbReference type="Pfam" id="PF00291"/>
    </source>
</evidence>
<dbReference type="EC" id="4.2.3.1" evidence="4 11"/>
<keyword evidence="8 12" id="KW-0663">Pyridoxal phosphate</keyword>
<dbReference type="EMBL" id="AP025314">
    <property type="protein sequence ID" value="BDD11378.1"/>
    <property type="molecule type" value="Genomic_DNA"/>
</dbReference>
<evidence type="ECO:0000259" key="14">
    <source>
        <dbReference type="Pfam" id="PF14821"/>
    </source>
</evidence>
<evidence type="ECO:0000256" key="6">
    <source>
        <dbReference type="ARBA" id="ARBA00022605"/>
    </source>
</evidence>
<keyword evidence="7" id="KW-0791">Threonine biosynthesis</keyword>
<evidence type="ECO:0000256" key="10">
    <source>
        <dbReference type="ARBA" id="ARBA00049144"/>
    </source>
</evidence>
<accession>A0AAU9D5T6</accession>
<dbReference type="Proteomes" id="UP001348817">
    <property type="component" value="Chromosome"/>
</dbReference>
<gene>
    <name evidence="15" type="ORF">FUAX_38100</name>
</gene>
<keyword evidence="16" id="KW-1185">Reference proteome</keyword>
<dbReference type="KEGG" id="fax:FUAX_38100"/>
<dbReference type="PANTHER" id="PTHR42690:SF1">
    <property type="entry name" value="THREONINE SYNTHASE-LIKE 2"/>
    <property type="match status" value="1"/>
</dbReference>
<sequence length="434" mass="48347">MILYSTNHRVPDVNFEEAVFKGLPDDNGLYMPREIDKLPDSFFENIHEMSLQEIALQVTANLIGDEIPTNDLMEIVNDAFDFEAPVVPVTENIRSLELYHGPTLAFKDFGARFMSRVMGYFLKKRKREVNILVATSGDTGSAVAQGFLNVPGITVTILYPRGKVSEIQRKQLTTVGQNVTALEVSGTFDDCQRMVKQAFLDRKIREKHSLSSANSINISRLIPQSIYYYYAYAQVKEEGKPVVFCVPSGNYGNLCGGLIAKATGLPIKRFVAASNANDVVPKYLNGHPYETRPSVQTISNAMDVGDPSNFARLQALYDERFPDIVRDIAGKSFSDEQTEATIARVFKETGYILDPHGAIGYAALEQHLKECDKDALGIFLETAHPAKFADVVEPLIKQSVIFPKRLSEVLSKTENAISIGSSYDHLKAYLEQRK</sequence>
<evidence type="ECO:0000313" key="16">
    <source>
        <dbReference type="Proteomes" id="UP001348817"/>
    </source>
</evidence>
<keyword evidence="6" id="KW-0028">Amino-acid biosynthesis</keyword>
<dbReference type="PROSITE" id="PS00165">
    <property type="entry name" value="DEHYDRATASE_SER_THR"/>
    <property type="match status" value="1"/>
</dbReference>
<keyword evidence="9" id="KW-0456">Lyase</keyword>
<dbReference type="InterPro" id="IPR051166">
    <property type="entry name" value="Threonine_Synthase"/>
</dbReference>
<dbReference type="NCBIfam" id="TIGR00260">
    <property type="entry name" value="thrC"/>
    <property type="match status" value="1"/>
</dbReference>
<feature type="domain" description="Tryptophan synthase beta chain-like PALP" evidence="13">
    <location>
        <begin position="99"/>
        <end position="374"/>
    </location>
</feature>
<feature type="domain" description="Threonine synthase N-terminal" evidence="14">
    <location>
        <begin position="4"/>
        <end position="80"/>
    </location>
</feature>
<dbReference type="Gene3D" id="3.90.1380.10">
    <property type="entry name" value="Threonine synthase, N-terminal domain"/>
    <property type="match status" value="1"/>
</dbReference>
<dbReference type="AlphaFoldDB" id="A0AAU9D5T6"/>
<dbReference type="GO" id="GO:0030170">
    <property type="term" value="F:pyridoxal phosphate binding"/>
    <property type="evidence" value="ECO:0007669"/>
    <property type="project" value="InterPro"/>
</dbReference>
<evidence type="ECO:0000256" key="7">
    <source>
        <dbReference type="ARBA" id="ARBA00022697"/>
    </source>
</evidence>
<proteinExistence type="inferred from homology"/>
<dbReference type="RefSeq" id="WP_338392876.1">
    <property type="nucleotide sequence ID" value="NZ_AP025314.1"/>
</dbReference>
<evidence type="ECO:0000256" key="2">
    <source>
        <dbReference type="ARBA" id="ARBA00004979"/>
    </source>
</evidence>
<evidence type="ECO:0000256" key="11">
    <source>
        <dbReference type="NCBIfam" id="TIGR00260"/>
    </source>
</evidence>
<dbReference type="InterPro" id="IPR037158">
    <property type="entry name" value="Thr_synth_N_sf"/>
</dbReference>
<comment type="similarity">
    <text evidence="3">Belongs to the threonine synthase family.</text>
</comment>
<organism evidence="15 16">
    <name type="scientific">Fulvitalea axinellae</name>
    <dbReference type="NCBI Taxonomy" id="1182444"/>
    <lineage>
        <taxon>Bacteria</taxon>
        <taxon>Pseudomonadati</taxon>
        <taxon>Bacteroidota</taxon>
        <taxon>Cytophagia</taxon>
        <taxon>Cytophagales</taxon>
        <taxon>Persicobacteraceae</taxon>
        <taxon>Fulvitalea</taxon>
    </lineage>
</organism>
<feature type="modified residue" description="N6-(pyridoxal phosphate)lysine" evidence="12">
    <location>
        <position position="107"/>
    </location>
</feature>
<comment type="catalytic activity">
    <reaction evidence="10">
        <text>O-phospho-L-homoserine + H2O = L-threonine + phosphate</text>
        <dbReference type="Rhea" id="RHEA:10840"/>
        <dbReference type="ChEBI" id="CHEBI:15377"/>
        <dbReference type="ChEBI" id="CHEBI:43474"/>
        <dbReference type="ChEBI" id="CHEBI:57590"/>
        <dbReference type="ChEBI" id="CHEBI:57926"/>
        <dbReference type="EC" id="4.2.3.1"/>
    </reaction>
</comment>
<dbReference type="Pfam" id="PF14821">
    <property type="entry name" value="Thr_synth_N"/>
    <property type="match status" value="1"/>
</dbReference>
<dbReference type="GO" id="GO:0004795">
    <property type="term" value="F:threonine synthase activity"/>
    <property type="evidence" value="ECO:0007669"/>
    <property type="project" value="UniProtKB-UniRule"/>
</dbReference>